<dbReference type="RefSeq" id="WP_151151566.1">
    <property type="nucleotide sequence ID" value="NZ_WAIE01000006.1"/>
</dbReference>
<evidence type="ECO:0000313" key="3">
    <source>
        <dbReference type="EMBL" id="KAB1440822.1"/>
    </source>
</evidence>
<dbReference type="NCBIfam" id="TIGR02032">
    <property type="entry name" value="GG-red-SF"/>
    <property type="match status" value="1"/>
</dbReference>
<keyword evidence="1" id="KW-0812">Transmembrane</keyword>
<evidence type="ECO:0000259" key="2">
    <source>
        <dbReference type="Pfam" id="PF01494"/>
    </source>
</evidence>
<dbReference type="Gene3D" id="3.50.50.60">
    <property type="entry name" value="FAD/NAD(P)-binding domain"/>
    <property type="match status" value="1"/>
</dbReference>
<keyword evidence="4" id="KW-1185">Reference proteome</keyword>
<dbReference type="Pfam" id="PF01494">
    <property type="entry name" value="FAD_binding_3"/>
    <property type="match status" value="1"/>
</dbReference>
<organism evidence="3 4">
    <name type="scientific">Pseudodesulfovibrio senegalensis</name>
    <dbReference type="NCBI Taxonomy" id="1721087"/>
    <lineage>
        <taxon>Bacteria</taxon>
        <taxon>Pseudomonadati</taxon>
        <taxon>Thermodesulfobacteriota</taxon>
        <taxon>Desulfovibrionia</taxon>
        <taxon>Desulfovibrionales</taxon>
        <taxon>Desulfovibrionaceae</taxon>
    </lineage>
</organism>
<dbReference type="InterPro" id="IPR050407">
    <property type="entry name" value="Geranylgeranyl_reductase"/>
</dbReference>
<dbReference type="EMBL" id="WAIE01000006">
    <property type="protein sequence ID" value="KAB1440822.1"/>
    <property type="molecule type" value="Genomic_DNA"/>
</dbReference>
<dbReference type="AlphaFoldDB" id="A0A6N6N2P8"/>
<dbReference type="Proteomes" id="UP000438699">
    <property type="component" value="Unassembled WGS sequence"/>
</dbReference>
<accession>A0A6N6N2P8</accession>
<proteinExistence type="predicted"/>
<keyword evidence="1" id="KW-0472">Membrane</keyword>
<dbReference type="OrthoDB" id="9799983at2"/>
<dbReference type="GO" id="GO:0071949">
    <property type="term" value="F:FAD binding"/>
    <property type="evidence" value="ECO:0007669"/>
    <property type="project" value="InterPro"/>
</dbReference>
<feature type="domain" description="FAD-binding" evidence="2">
    <location>
        <begin position="4"/>
        <end position="168"/>
    </location>
</feature>
<dbReference type="GO" id="GO:0016628">
    <property type="term" value="F:oxidoreductase activity, acting on the CH-CH group of donors, NAD or NADP as acceptor"/>
    <property type="evidence" value="ECO:0007669"/>
    <property type="project" value="InterPro"/>
</dbReference>
<dbReference type="PANTHER" id="PTHR42685">
    <property type="entry name" value="GERANYLGERANYL DIPHOSPHATE REDUCTASE"/>
    <property type="match status" value="1"/>
</dbReference>
<protein>
    <submittedName>
        <fullName evidence="3">NAD(P)/FAD-dependent oxidoreductase</fullName>
    </submittedName>
</protein>
<evidence type="ECO:0000313" key="4">
    <source>
        <dbReference type="Proteomes" id="UP000438699"/>
    </source>
</evidence>
<gene>
    <name evidence="3" type="ORF">F8A88_12790</name>
</gene>
<evidence type="ECO:0000256" key="1">
    <source>
        <dbReference type="SAM" id="Phobius"/>
    </source>
</evidence>
<dbReference type="InterPro" id="IPR011777">
    <property type="entry name" value="Geranylgeranyl_Rdtase_fam"/>
</dbReference>
<keyword evidence="1" id="KW-1133">Transmembrane helix</keyword>
<dbReference type="PRINTS" id="PR00420">
    <property type="entry name" value="RNGMNOXGNASE"/>
</dbReference>
<dbReference type="SUPFAM" id="SSF51905">
    <property type="entry name" value="FAD/NAD(P)-binding domain"/>
    <property type="match status" value="1"/>
</dbReference>
<dbReference type="InterPro" id="IPR036188">
    <property type="entry name" value="FAD/NAD-bd_sf"/>
</dbReference>
<reference evidence="3 4" key="1">
    <citation type="journal article" date="2017" name="Int. J. Syst. Evol. Microbiol.">
        <title>Desulfovibrio senegalensis sp. nov., a mesophilic sulfate reducer isolated from marine sediment.</title>
        <authorList>
            <person name="Thioye A."/>
            <person name="Gam Z.B.A."/>
            <person name="Mbengue M."/>
            <person name="Cayol J.L."/>
            <person name="Joseph-Bartoli M."/>
            <person name="Toure-Kane C."/>
            <person name="Labat M."/>
        </authorList>
    </citation>
    <scope>NUCLEOTIDE SEQUENCE [LARGE SCALE GENOMIC DNA]</scope>
    <source>
        <strain evidence="3 4">DSM 101509</strain>
    </source>
</reference>
<comment type="caution">
    <text evidence="3">The sequence shown here is derived from an EMBL/GenBank/DDBJ whole genome shotgun (WGS) entry which is preliminary data.</text>
</comment>
<sequence>MGEFDVVIIGAGPAGSVAAHVLAGSGRRVAVADRAVFPRSKLCGGLLTWKSVRLLETTCGLDLERLRAEKAVHHQSSAYFVYGSGSLVARGQLPFPFHFSDRSILDRCLLDVARQSGAQVFEGCRAVDCEPNAGTVICADGTVLRGKFIIGADGVNSVVRRHMPFFGHMRGMWRSYLAPAMEARIPADRFPRRVIDPELHVGRIRDGYGWVFPGNDHVLAGICGLRRSNGNFTSLFRDFIRDLGVADPESVHPGAYPLPYGNYCMNPCHGRAMLAGDAGGFVEPFLGEGIFFAMATGYCAARAIADNGDDPVQAAAAYQDMLNRQILPEIRGSDRLRCFLFHSIAAMGTGWLSLFMRIFGSRLAQTVHGMRSYAWTRAKQWDFLG</sequence>
<feature type="transmembrane region" description="Helical" evidence="1">
    <location>
        <begin position="339"/>
        <end position="360"/>
    </location>
</feature>
<dbReference type="InterPro" id="IPR002938">
    <property type="entry name" value="FAD-bd"/>
</dbReference>
<dbReference type="PANTHER" id="PTHR42685:SF22">
    <property type="entry name" value="CONDITIONED MEDIUM FACTOR RECEPTOR 1"/>
    <property type="match status" value="1"/>
</dbReference>
<name>A0A6N6N2P8_9BACT</name>